<organism evidence="1 2">
    <name type="scientific">Arthrobacter glacialis</name>
    <dbReference type="NCBI Taxonomy" id="1664"/>
    <lineage>
        <taxon>Bacteria</taxon>
        <taxon>Bacillati</taxon>
        <taxon>Actinomycetota</taxon>
        <taxon>Actinomycetes</taxon>
        <taxon>Micrococcales</taxon>
        <taxon>Micrococcaceae</taxon>
        <taxon>Arthrobacter</taxon>
    </lineage>
</organism>
<evidence type="ECO:0000313" key="2">
    <source>
        <dbReference type="Proteomes" id="UP000237061"/>
    </source>
</evidence>
<accession>A0A2S4A109</accession>
<keyword evidence="2" id="KW-1185">Reference proteome</keyword>
<evidence type="ECO:0000313" key="1">
    <source>
        <dbReference type="EMBL" id="POH75163.1"/>
    </source>
</evidence>
<reference evidence="1 2" key="1">
    <citation type="submission" date="2018-01" db="EMBL/GenBank/DDBJ databases">
        <title>Arthrobacter sp. nov., from glaciers in China.</title>
        <authorList>
            <person name="Liu Q."/>
            <person name="Xin Y.-H."/>
        </authorList>
    </citation>
    <scope>NUCLEOTIDE SEQUENCE [LARGE SCALE GENOMIC DNA]</scope>
    <source>
        <strain evidence="1 2">HLT2-12-2</strain>
    </source>
</reference>
<dbReference type="AlphaFoldDB" id="A0A2S4A109"/>
<proteinExistence type="predicted"/>
<dbReference type="RefSeq" id="WP_103463822.1">
    <property type="nucleotide sequence ID" value="NZ_PPXC01000001.1"/>
</dbReference>
<name>A0A2S4A109_ARTGL</name>
<protein>
    <submittedName>
        <fullName evidence="1">Uncharacterized protein</fullName>
    </submittedName>
</protein>
<comment type="caution">
    <text evidence="1">The sequence shown here is derived from an EMBL/GenBank/DDBJ whole genome shotgun (WGS) entry which is preliminary data.</text>
</comment>
<gene>
    <name evidence="1" type="ORF">CVS27_00695</name>
</gene>
<sequence>MNSNESAQGQILGADGTFVAENVREIFPGAIRNRPVVNTRIRPVAEGRHVAHRSLEAGMATAEYAIATLATVGD</sequence>
<dbReference type="Proteomes" id="UP000237061">
    <property type="component" value="Unassembled WGS sequence"/>
</dbReference>
<dbReference type="EMBL" id="PPXC01000001">
    <property type="protein sequence ID" value="POH75163.1"/>
    <property type="molecule type" value="Genomic_DNA"/>
</dbReference>